<evidence type="ECO:0000256" key="2">
    <source>
        <dbReference type="SAM" id="Phobius"/>
    </source>
</evidence>
<comment type="caution">
    <text evidence="4">The sequence shown here is derived from an EMBL/GenBank/DDBJ whole genome shotgun (WGS) entry which is preliminary data.</text>
</comment>
<proteinExistence type="inferred from homology"/>
<dbReference type="GO" id="GO:0015189">
    <property type="term" value="F:L-lysine transmembrane transporter activity"/>
    <property type="evidence" value="ECO:0007669"/>
    <property type="project" value="TreeGrafter"/>
</dbReference>
<comment type="similarity">
    <text evidence="1">Belongs to the amino acid-polyamine-organocation (APC) superfamily. Cationic amino acid transporter (CAT) (TC 2.A.3.3) family.</text>
</comment>
<dbReference type="AlphaFoldDB" id="A0A9Q1K6S2"/>
<reference evidence="4" key="1">
    <citation type="submission" date="2022-04" db="EMBL/GenBank/DDBJ databases">
        <title>Carnegiea gigantea Genome sequencing and assembly v2.</title>
        <authorList>
            <person name="Copetti D."/>
            <person name="Sanderson M.J."/>
            <person name="Burquez A."/>
            <person name="Wojciechowski M.F."/>
        </authorList>
    </citation>
    <scope>NUCLEOTIDE SEQUENCE</scope>
    <source>
        <strain evidence="4">SGP5-SGP5p</strain>
        <tissue evidence="4">Aerial part</tissue>
    </source>
</reference>
<dbReference type="Proteomes" id="UP001153076">
    <property type="component" value="Unassembled WGS sequence"/>
</dbReference>
<gene>
    <name evidence="4" type="ORF">Cgig2_030714</name>
</gene>
<evidence type="ECO:0000313" key="5">
    <source>
        <dbReference type="Proteomes" id="UP001153076"/>
    </source>
</evidence>
<evidence type="ECO:0000259" key="3">
    <source>
        <dbReference type="Pfam" id="PF13906"/>
    </source>
</evidence>
<dbReference type="Pfam" id="PF13906">
    <property type="entry name" value="AA_permease_C"/>
    <property type="match status" value="1"/>
</dbReference>
<dbReference type="GO" id="GO:0005886">
    <property type="term" value="C:plasma membrane"/>
    <property type="evidence" value="ECO:0007669"/>
    <property type="project" value="TreeGrafter"/>
</dbReference>
<keyword evidence="5" id="KW-1185">Reference proteome</keyword>
<dbReference type="PANTHER" id="PTHR43243:SF22">
    <property type="entry name" value="CATIONIC AMINO ACID TRANSPORTER 5"/>
    <property type="match status" value="1"/>
</dbReference>
<keyword evidence="2" id="KW-1133">Transmembrane helix</keyword>
<dbReference type="EMBL" id="JAKOGI010000287">
    <property type="protein sequence ID" value="KAJ8437692.1"/>
    <property type="molecule type" value="Genomic_DNA"/>
</dbReference>
<feature type="transmembrane region" description="Helical" evidence="2">
    <location>
        <begin position="238"/>
        <end position="256"/>
    </location>
</feature>
<name>A0A9Q1K6S2_9CARY</name>
<feature type="transmembrane region" description="Helical" evidence="2">
    <location>
        <begin position="76"/>
        <end position="99"/>
    </location>
</feature>
<protein>
    <recommendedName>
        <fullName evidence="3">Cationic amino acid transporter C-terminal domain-containing protein</fullName>
    </recommendedName>
</protein>
<evidence type="ECO:0000313" key="4">
    <source>
        <dbReference type="EMBL" id="KAJ8437692.1"/>
    </source>
</evidence>
<feature type="transmembrane region" description="Helical" evidence="2">
    <location>
        <begin position="111"/>
        <end position="134"/>
    </location>
</feature>
<feature type="domain" description="Cationic amino acid transporter C-terminal" evidence="3">
    <location>
        <begin position="227"/>
        <end position="265"/>
    </location>
</feature>
<accession>A0A9Q1K6S2</accession>
<organism evidence="4 5">
    <name type="scientific">Carnegiea gigantea</name>
    <dbReference type="NCBI Taxonomy" id="171969"/>
    <lineage>
        <taxon>Eukaryota</taxon>
        <taxon>Viridiplantae</taxon>
        <taxon>Streptophyta</taxon>
        <taxon>Embryophyta</taxon>
        <taxon>Tracheophyta</taxon>
        <taxon>Spermatophyta</taxon>
        <taxon>Magnoliopsida</taxon>
        <taxon>eudicotyledons</taxon>
        <taxon>Gunneridae</taxon>
        <taxon>Pentapetalae</taxon>
        <taxon>Caryophyllales</taxon>
        <taxon>Cactineae</taxon>
        <taxon>Cactaceae</taxon>
        <taxon>Cactoideae</taxon>
        <taxon>Echinocereeae</taxon>
        <taxon>Carnegiea</taxon>
    </lineage>
</organism>
<dbReference type="Gene3D" id="1.20.1740.10">
    <property type="entry name" value="Amino acid/polyamine transporter I"/>
    <property type="match status" value="1"/>
</dbReference>
<keyword evidence="2" id="KW-0812">Transmembrane</keyword>
<dbReference type="GO" id="GO:0005313">
    <property type="term" value="F:L-glutamate transmembrane transporter activity"/>
    <property type="evidence" value="ECO:0007669"/>
    <property type="project" value="TreeGrafter"/>
</dbReference>
<dbReference type="OrthoDB" id="3900342at2759"/>
<dbReference type="PANTHER" id="PTHR43243">
    <property type="entry name" value="INNER MEMBRANE TRANSPORTER YGJI-RELATED"/>
    <property type="match status" value="1"/>
</dbReference>
<evidence type="ECO:0000256" key="1">
    <source>
        <dbReference type="ARBA" id="ARBA00008572"/>
    </source>
</evidence>
<feature type="transmembrane region" description="Helical" evidence="2">
    <location>
        <begin position="197"/>
        <end position="218"/>
    </location>
</feature>
<keyword evidence="2" id="KW-0472">Membrane</keyword>
<dbReference type="InterPro" id="IPR029485">
    <property type="entry name" value="CAT_C"/>
</dbReference>
<sequence length="296" mass="32876">MASPCPEEATLVHKRSHWTVSKGDFFPGESFKSWSACESALSQTCFRFKAYIMSCSDDANELGEVRQQSKNDMKRCLSWWGLIWFRFGAVIRAGIFVLTGQEAHNHAGPGIVLSYVLSGLSLMLSVFCCTEFAVEIPVAECGHEMGKVFGSSWSSKGDDRSTASGSAGTSLICYQVCYPSYIVYLHDDGSGTYREKILCYVVTIPSWFFSTMGIWILLSQQNPPKFWGVPCVPWLPSLSIAANVFLMGSLKAEAFLRFSLCTVISKTAHKPLLELQINMRKKQGRRVIAVIQKGIT</sequence>